<reference evidence="2" key="1">
    <citation type="submission" date="2022-11" db="UniProtKB">
        <authorList>
            <consortium name="WormBaseParasite"/>
        </authorList>
    </citation>
    <scope>IDENTIFICATION</scope>
</reference>
<keyword evidence="1" id="KW-1185">Reference proteome</keyword>
<dbReference type="Proteomes" id="UP000887565">
    <property type="component" value="Unplaced"/>
</dbReference>
<evidence type="ECO:0000313" key="2">
    <source>
        <dbReference type="WBParaSite" id="nRc.2.0.1.t13007-RA"/>
    </source>
</evidence>
<proteinExistence type="predicted"/>
<evidence type="ECO:0000313" key="1">
    <source>
        <dbReference type="Proteomes" id="UP000887565"/>
    </source>
</evidence>
<dbReference type="WBParaSite" id="nRc.2.0.1.t13007-RA">
    <property type="protein sequence ID" value="nRc.2.0.1.t13007-RA"/>
    <property type="gene ID" value="nRc.2.0.1.g13007"/>
</dbReference>
<protein>
    <submittedName>
        <fullName evidence="2">Uncharacterized protein</fullName>
    </submittedName>
</protein>
<dbReference type="AlphaFoldDB" id="A0A915II07"/>
<name>A0A915II07_ROMCU</name>
<organism evidence="1 2">
    <name type="scientific">Romanomermis culicivorax</name>
    <name type="common">Nematode worm</name>
    <dbReference type="NCBI Taxonomy" id="13658"/>
    <lineage>
        <taxon>Eukaryota</taxon>
        <taxon>Metazoa</taxon>
        <taxon>Ecdysozoa</taxon>
        <taxon>Nematoda</taxon>
        <taxon>Enoplea</taxon>
        <taxon>Dorylaimia</taxon>
        <taxon>Mermithida</taxon>
        <taxon>Mermithoidea</taxon>
        <taxon>Mermithidae</taxon>
        <taxon>Romanomermis</taxon>
    </lineage>
</organism>
<sequence>MLLVDYNISWAMRIAESERWFLATFEFWPTNTIEPIIVPMGNVERIAKKSKPWKAKFSVMQMDCLMEMICKTGGLMRM</sequence>
<accession>A0A915II07</accession>